<dbReference type="Pfam" id="PF00975">
    <property type="entry name" value="Thioesterase"/>
    <property type="match status" value="1"/>
</dbReference>
<feature type="domain" description="Thioesterase" evidence="2">
    <location>
        <begin position="22"/>
        <end position="249"/>
    </location>
</feature>
<dbReference type="InterPro" id="IPR029058">
    <property type="entry name" value="AB_hydrolase_fold"/>
</dbReference>
<keyword evidence="3" id="KW-0560">Oxidoreductase</keyword>
<evidence type="ECO:0000259" key="2">
    <source>
        <dbReference type="Pfam" id="PF00975"/>
    </source>
</evidence>
<keyword evidence="4" id="KW-1185">Reference proteome</keyword>
<dbReference type="InterPro" id="IPR001031">
    <property type="entry name" value="Thioesterase"/>
</dbReference>
<dbReference type="InterPro" id="IPR012223">
    <property type="entry name" value="TEII"/>
</dbReference>
<dbReference type="GO" id="GO:0008610">
    <property type="term" value="P:lipid biosynthetic process"/>
    <property type="evidence" value="ECO:0007669"/>
    <property type="project" value="TreeGrafter"/>
</dbReference>
<dbReference type="EMBL" id="CP032698">
    <property type="protein sequence ID" value="AYG78750.1"/>
    <property type="molecule type" value="Genomic_DNA"/>
</dbReference>
<dbReference type="Proteomes" id="UP000271554">
    <property type="component" value="Chromosome"/>
</dbReference>
<sequence>MRSDSDRWAPVLRRAAGPRRIRLICFPYAGGGPDLFRSWAEGLDAGVELVAVRLPGRGPRLRETMYENWDSLLAETFDALSAAGLLDSPHAFYGHSFGARLAYEMAHLAASAHPGATRRLFVSGSRSPNAPQARPYLHELPGDRYLDAVRAMGGTPAEILDSPMMMRLFLPTMRADMRLAELWDDRHGAPGVDVPLTALYGREDPVDGYAAMRDWKLYTSGDCEVVELPGGHFFLDTHRDRLLETINARLEGSR</sequence>
<dbReference type="GO" id="GO:0016491">
    <property type="term" value="F:oxidoreductase activity"/>
    <property type="evidence" value="ECO:0007669"/>
    <property type="project" value="UniProtKB-KW"/>
</dbReference>
<evidence type="ECO:0000313" key="4">
    <source>
        <dbReference type="Proteomes" id="UP000271554"/>
    </source>
</evidence>
<protein>
    <submittedName>
        <fullName evidence="3">Linear gramicidin dehydrogenase LgrE</fullName>
        <ecNumber evidence="3">1.1.-.-</ecNumber>
    </submittedName>
</protein>
<dbReference type="PANTHER" id="PTHR11487:SF0">
    <property type="entry name" value="S-ACYL FATTY ACID SYNTHASE THIOESTERASE, MEDIUM CHAIN"/>
    <property type="match status" value="1"/>
</dbReference>
<name>A0A387HCP7_9ACTN</name>
<evidence type="ECO:0000313" key="3">
    <source>
        <dbReference type="EMBL" id="AYG78750.1"/>
    </source>
</evidence>
<dbReference type="RefSeq" id="WP_216826826.1">
    <property type="nucleotide sequence ID" value="NZ_CP032698.1"/>
</dbReference>
<comment type="similarity">
    <text evidence="1">Belongs to the thioesterase family.</text>
</comment>
<accession>A0A387HCP7</accession>
<reference evidence="3 4" key="1">
    <citation type="submission" date="2018-10" db="EMBL/GenBank/DDBJ databases">
        <title>Relationship between Morphology and Antimicrobial Activity in Streptomyces.</title>
        <authorList>
            <person name="Kang H.J."/>
            <person name="Kim S.B."/>
        </authorList>
    </citation>
    <scope>NUCLEOTIDE SEQUENCE [LARGE SCALE GENOMIC DNA]</scope>
    <source>
        <strain evidence="3 4">BH38</strain>
    </source>
</reference>
<dbReference type="SUPFAM" id="SSF53474">
    <property type="entry name" value="alpha/beta-Hydrolases"/>
    <property type="match status" value="1"/>
</dbReference>
<organism evidence="3 4">
    <name type="scientific">Streptomyces hundungensis</name>
    <dbReference type="NCBI Taxonomy" id="1077946"/>
    <lineage>
        <taxon>Bacteria</taxon>
        <taxon>Bacillati</taxon>
        <taxon>Actinomycetota</taxon>
        <taxon>Actinomycetes</taxon>
        <taxon>Kitasatosporales</taxon>
        <taxon>Streptomycetaceae</taxon>
        <taxon>Streptomyces</taxon>
    </lineage>
</organism>
<dbReference type="AlphaFoldDB" id="A0A387HCP7"/>
<dbReference type="EC" id="1.1.-.-" evidence="3"/>
<dbReference type="PANTHER" id="PTHR11487">
    <property type="entry name" value="THIOESTERASE"/>
    <property type="match status" value="1"/>
</dbReference>
<dbReference type="KEGG" id="shun:DWB77_00858"/>
<evidence type="ECO:0000256" key="1">
    <source>
        <dbReference type="ARBA" id="ARBA00007169"/>
    </source>
</evidence>
<dbReference type="Gene3D" id="3.40.50.1820">
    <property type="entry name" value="alpha/beta hydrolase"/>
    <property type="match status" value="1"/>
</dbReference>
<proteinExistence type="inferred from homology"/>
<gene>
    <name evidence="3" type="primary">lgrE_1</name>
    <name evidence="3" type="ORF">DWB77_00858</name>
</gene>